<sequence length="17" mass="2056">MNEYTACFHLIKTLMLQ</sequence>
<proteinExistence type="predicted"/>
<accession>A0A0E9R8E2</accession>
<reference evidence="1" key="2">
    <citation type="journal article" date="2015" name="Fish Shellfish Immunol.">
        <title>Early steps in the European eel (Anguilla anguilla)-Vibrio vulnificus interaction in the gills: Role of the RtxA13 toxin.</title>
        <authorList>
            <person name="Callol A."/>
            <person name="Pajuelo D."/>
            <person name="Ebbesson L."/>
            <person name="Teles M."/>
            <person name="MacKenzie S."/>
            <person name="Amaro C."/>
        </authorList>
    </citation>
    <scope>NUCLEOTIDE SEQUENCE</scope>
</reference>
<dbReference type="EMBL" id="GBXM01083520">
    <property type="protein sequence ID" value="JAH25057.1"/>
    <property type="molecule type" value="Transcribed_RNA"/>
</dbReference>
<evidence type="ECO:0000313" key="1">
    <source>
        <dbReference type="EMBL" id="JAH25057.1"/>
    </source>
</evidence>
<protein>
    <submittedName>
        <fullName evidence="1">Uncharacterized protein</fullName>
    </submittedName>
</protein>
<name>A0A0E9R8E2_ANGAN</name>
<organism evidence="1">
    <name type="scientific">Anguilla anguilla</name>
    <name type="common">European freshwater eel</name>
    <name type="synonym">Muraena anguilla</name>
    <dbReference type="NCBI Taxonomy" id="7936"/>
    <lineage>
        <taxon>Eukaryota</taxon>
        <taxon>Metazoa</taxon>
        <taxon>Chordata</taxon>
        <taxon>Craniata</taxon>
        <taxon>Vertebrata</taxon>
        <taxon>Euteleostomi</taxon>
        <taxon>Actinopterygii</taxon>
        <taxon>Neopterygii</taxon>
        <taxon>Teleostei</taxon>
        <taxon>Anguilliformes</taxon>
        <taxon>Anguillidae</taxon>
        <taxon>Anguilla</taxon>
    </lineage>
</organism>
<dbReference type="AlphaFoldDB" id="A0A0E9R8E2"/>
<reference evidence="1" key="1">
    <citation type="submission" date="2014-11" db="EMBL/GenBank/DDBJ databases">
        <authorList>
            <person name="Amaro Gonzalez C."/>
        </authorList>
    </citation>
    <scope>NUCLEOTIDE SEQUENCE</scope>
</reference>